<organism evidence="1 2">
    <name type="scientific">Mycolicibacterium brumae</name>
    <dbReference type="NCBI Taxonomy" id="85968"/>
    <lineage>
        <taxon>Bacteria</taxon>
        <taxon>Bacillati</taxon>
        <taxon>Actinomycetota</taxon>
        <taxon>Actinomycetes</taxon>
        <taxon>Mycobacteriales</taxon>
        <taxon>Mycobacteriaceae</taxon>
        <taxon>Mycolicibacterium</taxon>
    </lineage>
</organism>
<comment type="caution">
    <text evidence="1">The sequence shown here is derived from an EMBL/GenBank/DDBJ whole genome shotgun (WGS) entry which is preliminary data.</text>
</comment>
<protein>
    <submittedName>
        <fullName evidence="1">Uncharacterized protein</fullName>
    </submittedName>
</protein>
<keyword evidence="2" id="KW-1185">Reference proteome</keyword>
<gene>
    <name evidence="1" type="ORF">CQY22_017800</name>
</gene>
<sequence>MVLAEIASEFSEPFVVADLRVAGPSTLSQQAAVSTYKDPQRSDIEPVQMEEDCTVWDLTEPVVTVWVLFEEFEETLSSGPVS</sequence>
<dbReference type="AlphaFoldDB" id="A0A2G5P4M4"/>
<reference evidence="1 2" key="1">
    <citation type="journal article" date="2017" name="Infect. Genet. Evol.">
        <title>The new phylogeny of the genus Mycobacterium: The old and the news.</title>
        <authorList>
            <person name="Tortoli E."/>
            <person name="Fedrizzi T."/>
            <person name="Meehan C.J."/>
            <person name="Trovato A."/>
            <person name="Grottola A."/>
            <person name="Giacobazzi E."/>
            <person name="Serpini G.F."/>
            <person name="Tagliazucchi S."/>
            <person name="Fabio A."/>
            <person name="Bettua C."/>
            <person name="Bertorelli R."/>
            <person name="Frascaro F."/>
            <person name="De Sanctis V."/>
            <person name="Pecorari M."/>
            <person name="Jousson O."/>
            <person name="Segata N."/>
            <person name="Cirillo D.M."/>
        </authorList>
    </citation>
    <scope>NUCLEOTIDE SEQUENCE [LARGE SCALE GENOMIC DNA]</scope>
    <source>
        <strain evidence="1 2">CIP1034565</strain>
    </source>
</reference>
<evidence type="ECO:0000313" key="1">
    <source>
        <dbReference type="EMBL" id="PIB73226.1"/>
    </source>
</evidence>
<name>A0A2G5P4M4_9MYCO</name>
<proteinExistence type="predicted"/>
<evidence type="ECO:0000313" key="2">
    <source>
        <dbReference type="Proteomes" id="UP000230551"/>
    </source>
</evidence>
<dbReference type="EMBL" id="PDCN02000037">
    <property type="protein sequence ID" value="PIB73226.1"/>
    <property type="molecule type" value="Genomic_DNA"/>
</dbReference>
<dbReference type="Proteomes" id="UP000230551">
    <property type="component" value="Unassembled WGS sequence"/>
</dbReference>
<accession>A0A2G5P4M4</accession>